<feature type="compositionally biased region" description="Polar residues" evidence="1">
    <location>
        <begin position="170"/>
        <end position="188"/>
    </location>
</feature>
<name>A0AAE0I186_9PEZI</name>
<evidence type="ECO:0000313" key="3">
    <source>
        <dbReference type="Proteomes" id="UP001283341"/>
    </source>
</evidence>
<accession>A0AAE0I186</accession>
<keyword evidence="3" id="KW-1185">Reference proteome</keyword>
<sequence length="327" mass="36510">MDFKDGNLEQFFNADGDETDKLTRPAISSRSIHVLDRRQLLCAMAFSLSFIIFFLNRGQSANKVVANEVDTKTSDRHKDTVSDYCLQRTEQKRWQVPKIWRGRSVLMIKKNTPKCRRVSESSTTTASAASVLASRQATTAACTPTLTPPPSPVPANVRAAGTRLRHGSSARRTNAASRQPGSSTTSSGAPARTRANRSTSTPTPVTHMNNAWPWLPVIDAYIPKLCTSVDNRNRFITCRTQLLAKGSRIYQHLKPIDEVESALARALAHKSSMDHALCLELAKNWKHYRRYPTEPPPNKCGVEDDMSMLWGQLNKLQDQLNTYEQGV</sequence>
<comment type="caution">
    <text evidence="2">The sequence shown here is derived from an EMBL/GenBank/DDBJ whole genome shotgun (WGS) entry which is preliminary data.</text>
</comment>
<dbReference type="AlphaFoldDB" id="A0AAE0I186"/>
<protein>
    <submittedName>
        <fullName evidence="2">Uncharacterized protein</fullName>
    </submittedName>
</protein>
<organism evidence="2 3">
    <name type="scientific">Apodospora peruviana</name>
    <dbReference type="NCBI Taxonomy" id="516989"/>
    <lineage>
        <taxon>Eukaryota</taxon>
        <taxon>Fungi</taxon>
        <taxon>Dikarya</taxon>
        <taxon>Ascomycota</taxon>
        <taxon>Pezizomycotina</taxon>
        <taxon>Sordariomycetes</taxon>
        <taxon>Sordariomycetidae</taxon>
        <taxon>Sordariales</taxon>
        <taxon>Lasiosphaeriaceae</taxon>
        <taxon>Apodospora</taxon>
    </lineage>
</organism>
<evidence type="ECO:0000256" key="1">
    <source>
        <dbReference type="SAM" id="MobiDB-lite"/>
    </source>
</evidence>
<gene>
    <name evidence="2" type="ORF">B0H66DRAFT_625864</name>
</gene>
<feature type="compositionally biased region" description="Polar residues" evidence="1">
    <location>
        <begin position="196"/>
        <end position="205"/>
    </location>
</feature>
<dbReference type="EMBL" id="JAUEDM010000005">
    <property type="protein sequence ID" value="KAK3316586.1"/>
    <property type="molecule type" value="Genomic_DNA"/>
</dbReference>
<feature type="region of interest" description="Disordered" evidence="1">
    <location>
        <begin position="162"/>
        <end position="205"/>
    </location>
</feature>
<reference evidence="2" key="2">
    <citation type="submission" date="2023-06" db="EMBL/GenBank/DDBJ databases">
        <authorList>
            <consortium name="Lawrence Berkeley National Laboratory"/>
            <person name="Haridas S."/>
            <person name="Hensen N."/>
            <person name="Bonometti L."/>
            <person name="Westerberg I."/>
            <person name="Brannstrom I.O."/>
            <person name="Guillou S."/>
            <person name="Cros-Aarteil S."/>
            <person name="Calhoun S."/>
            <person name="Kuo A."/>
            <person name="Mondo S."/>
            <person name="Pangilinan J."/>
            <person name="Riley R."/>
            <person name="Labutti K."/>
            <person name="Andreopoulos B."/>
            <person name="Lipzen A."/>
            <person name="Chen C."/>
            <person name="Yanf M."/>
            <person name="Daum C."/>
            <person name="Ng V."/>
            <person name="Clum A."/>
            <person name="Steindorff A."/>
            <person name="Ohm R."/>
            <person name="Martin F."/>
            <person name="Silar P."/>
            <person name="Natvig D."/>
            <person name="Lalanne C."/>
            <person name="Gautier V."/>
            <person name="Ament-Velasquez S.L."/>
            <person name="Kruys A."/>
            <person name="Hutchinson M.I."/>
            <person name="Powell A.J."/>
            <person name="Barry K."/>
            <person name="Miller A.N."/>
            <person name="Grigoriev I.V."/>
            <person name="Debuchy R."/>
            <person name="Gladieux P."/>
            <person name="Thoren M.H."/>
            <person name="Johannesson H."/>
        </authorList>
    </citation>
    <scope>NUCLEOTIDE SEQUENCE</scope>
    <source>
        <strain evidence="2">CBS 118394</strain>
    </source>
</reference>
<evidence type="ECO:0000313" key="2">
    <source>
        <dbReference type="EMBL" id="KAK3316586.1"/>
    </source>
</evidence>
<proteinExistence type="predicted"/>
<dbReference type="Proteomes" id="UP001283341">
    <property type="component" value="Unassembled WGS sequence"/>
</dbReference>
<reference evidence="2" key="1">
    <citation type="journal article" date="2023" name="Mol. Phylogenet. Evol.">
        <title>Genome-scale phylogeny and comparative genomics of the fungal order Sordariales.</title>
        <authorList>
            <person name="Hensen N."/>
            <person name="Bonometti L."/>
            <person name="Westerberg I."/>
            <person name="Brannstrom I.O."/>
            <person name="Guillou S."/>
            <person name="Cros-Aarteil S."/>
            <person name="Calhoun S."/>
            <person name="Haridas S."/>
            <person name="Kuo A."/>
            <person name="Mondo S."/>
            <person name="Pangilinan J."/>
            <person name="Riley R."/>
            <person name="LaButti K."/>
            <person name="Andreopoulos B."/>
            <person name="Lipzen A."/>
            <person name="Chen C."/>
            <person name="Yan M."/>
            <person name="Daum C."/>
            <person name="Ng V."/>
            <person name="Clum A."/>
            <person name="Steindorff A."/>
            <person name="Ohm R.A."/>
            <person name="Martin F."/>
            <person name="Silar P."/>
            <person name="Natvig D.O."/>
            <person name="Lalanne C."/>
            <person name="Gautier V."/>
            <person name="Ament-Velasquez S.L."/>
            <person name="Kruys A."/>
            <person name="Hutchinson M.I."/>
            <person name="Powell A.J."/>
            <person name="Barry K."/>
            <person name="Miller A.N."/>
            <person name="Grigoriev I.V."/>
            <person name="Debuchy R."/>
            <person name="Gladieux P."/>
            <person name="Hiltunen Thoren M."/>
            <person name="Johannesson H."/>
        </authorList>
    </citation>
    <scope>NUCLEOTIDE SEQUENCE</scope>
    <source>
        <strain evidence="2">CBS 118394</strain>
    </source>
</reference>